<reference evidence="3 4" key="1">
    <citation type="journal article" date="2018" name="Genome Biol. Evol.">
        <title>Multiple Roots of Fruiting Body Formation in Amoebozoa.</title>
        <authorList>
            <person name="Hillmann F."/>
            <person name="Forbes G."/>
            <person name="Novohradska S."/>
            <person name="Ferling I."/>
            <person name="Riege K."/>
            <person name="Groth M."/>
            <person name="Westermann M."/>
            <person name="Marz M."/>
            <person name="Spaller T."/>
            <person name="Winckler T."/>
            <person name="Schaap P."/>
            <person name="Glockner G."/>
        </authorList>
    </citation>
    <scope>NUCLEOTIDE SEQUENCE [LARGE SCALE GENOMIC DNA]</scope>
    <source>
        <strain evidence="3 4">Jena</strain>
    </source>
</reference>
<feature type="transmembrane region" description="Helical" evidence="1">
    <location>
        <begin position="183"/>
        <end position="205"/>
    </location>
</feature>
<evidence type="ECO:0000256" key="1">
    <source>
        <dbReference type="SAM" id="Phobius"/>
    </source>
</evidence>
<dbReference type="EMBL" id="MDYQ01000099">
    <property type="protein sequence ID" value="PRP82659.1"/>
    <property type="molecule type" value="Genomic_DNA"/>
</dbReference>
<keyword evidence="4" id="KW-1185">Reference proteome</keyword>
<evidence type="ECO:0000313" key="3">
    <source>
        <dbReference type="EMBL" id="PRP82659.1"/>
    </source>
</evidence>
<dbReference type="Pfam" id="PF00211">
    <property type="entry name" value="Guanylate_cyc"/>
    <property type="match status" value="1"/>
</dbReference>
<dbReference type="AlphaFoldDB" id="A0A2P6NFC6"/>
<dbReference type="InterPro" id="IPR050697">
    <property type="entry name" value="Adenylyl/Guanylyl_Cyclase_3/4"/>
</dbReference>
<protein>
    <recommendedName>
        <fullName evidence="2">Guanylate cyclase domain-containing protein</fullName>
    </recommendedName>
</protein>
<evidence type="ECO:0000259" key="2">
    <source>
        <dbReference type="PROSITE" id="PS50125"/>
    </source>
</evidence>
<dbReference type="GO" id="GO:0009190">
    <property type="term" value="P:cyclic nucleotide biosynthetic process"/>
    <property type="evidence" value="ECO:0007669"/>
    <property type="project" value="InterPro"/>
</dbReference>
<dbReference type="PANTHER" id="PTHR43081:SF1">
    <property type="entry name" value="ADENYLATE CYCLASE, TERMINAL-DIFFERENTIATION SPECIFIC"/>
    <property type="match status" value="1"/>
</dbReference>
<dbReference type="GO" id="GO:0035556">
    <property type="term" value="P:intracellular signal transduction"/>
    <property type="evidence" value="ECO:0007669"/>
    <property type="project" value="InterPro"/>
</dbReference>
<dbReference type="STRING" id="1890364.A0A2P6NFC6"/>
<accession>A0A2P6NFC6</accession>
<dbReference type="OrthoDB" id="20045at2759"/>
<dbReference type="SMART" id="SM00044">
    <property type="entry name" value="CYCc"/>
    <property type="match status" value="1"/>
</dbReference>
<gene>
    <name evidence="3" type="ORF">PROFUN_09770</name>
</gene>
<keyword evidence="1" id="KW-0812">Transmembrane</keyword>
<dbReference type="Proteomes" id="UP000241769">
    <property type="component" value="Unassembled WGS sequence"/>
</dbReference>
<dbReference type="CDD" id="cd07302">
    <property type="entry name" value="CHD"/>
    <property type="match status" value="1"/>
</dbReference>
<dbReference type="InterPro" id="IPR001054">
    <property type="entry name" value="A/G_cyclase"/>
</dbReference>
<evidence type="ECO:0000313" key="4">
    <source>
        <dbReference type="Proteomes" id="UP000241769"/>
    </source>
</evidence>
<organism evidence="3 4">
    <name type="scientific">Planoprotostelium fungivorum</name>
    <dbReference type="NCBI Taxonomy" id="1890364"/>
    <lineage>
        <taxon>Eukaryota</taxon>
        <taxon>Amoebozoa</taxon>
        <taxon>Evosea</taxon>
        <taxon>Variosea</taxon>
        <taxon>Cavosteliida</taxon>
        <taxon>Cavosteliaceae</taxon>
        <taxon>Planoprotostelium</taxon>
    </lineage>
</organism>
<dbReference type="Gene3D" id="3.30.70.1230">
    <property type="entry name" value="Nucleotide cyclase"/>
    <property type="match status" value="1"/>
</dbReference>
<name>A0A2P6NFC6_9EUKA</name>
<dbReference type="InParanoid" id="A0A2P6NFC6"/>
<keyword evidence="1" id="KW-0472">Membrane</keyword>
<keyword evidence="1" id="KW-1133">Transmembrane helix</keyword>
<sequence>MQGQQISEAVPLSFIPGVLSCVGADWGVCVSSYFHQSGALRVLPQSAIRNELARPTAYNIYLPLINSFRLFEIIIIDEIWFGSTEHLEPLRKARVPAKAIHKTAYSWRKTLCGGRSSPCHAKHTTTTQPPAMSLFANRSTMVLPLTVTQFASKSLSTASSRASTYRHRESSNIFRKVLSIRCVSVTCAVLFIILASAVISSTGYLTQRNLRSSQMYTQQQGVSLVSQLQINEILGYVDDSIAMLVPFVATHSMKPSVPPSEFELPHKAAYVEFINKLSAPRQETFFLMAYIWPTGKFLATEVIGGQWLIFESIIYNSTFSVYNVFPSIGPTTNVSAVDYTRPILRIPFEGDVGASLAGSHCNSSGSWLLTTLPGNPQTTLCKSVNDCDNGALSGVMLTVKTMLNQVLVVIGAPDAMAYIMEDNGDLVATSTGASPFDTVTGKRVNVNTTNLPWIAASAASYRRDPDGITTMNYGGIDYRMQGSAVKDHNNLEWIIVVMLPLPQDNYLRNSALICAGVCVCASILFVLIILYLTRSLFELSEELEKVSRLELDLNHLSEPPFLEASKLYKSFLMMHAALSSFSKYVPKEIIGHILTSRKEAVPYLKAATTTVYFQDIKGFTSLAEKLDPEVLATITAEYMEAMSSVIIEHGGVIDKYIGDCIMALFNLPSHLEEHENAACHAATECAQLLKQLNKRWKSLYDFELEQRIGINSGEVLAGNIGSSQRLAFTCIGDNVNLASRVENINKYYGTSILITESTWQKIDHEIFSSRKISTVKVEGKNIETSLYEITKESKPEKKELFKMYEDALSWYDSNQLQAAKCSLDHLLEKYSKDVPSQHLMDRIVKSMAGEWDRVETVDK</sequence>
<dbReference type="InterPro" id="IPR029787">
    <property type="entry name" value="Nucleotide_cyclase"/>
</dbReference>
<dbReference type="PANTHER" id="PTHR43081">
    <property type="entry name" value="ADENYLATE CYCLASE, TERMINAL-DIFFERENTIATION SPECIFIC-RELATED"/>
    <property type="match status" value="1"/>
</dbReference>
<comment type="caution">
    <text evidence="3">The sequence shown here is derived from an EMBL/GenBank/DDBJ whole genome shotgun (WGS) entry which is preliminary data.</text>
</comment>
<dbReference type="PROSITE" id="PS50125">
    <property type="entry name" value="GUANYLATE_CYCLASE_2"/>
    <property type="match status" value="1"/>
</dbReference>
<proteinExistence type="predicted"/>
<dbReference type="SUPFAM" id="SSF55073">
    <property type="entry name" value="Nucleotide cyclase"/>
    <property type="match status" value="1"/>
</dbReference>
<feature type="transmembrane region" description="Helical" evidence="1">
    <location>
        <begin position="511"/>
        <end position="532"/>
    </location>
</feature>
<feature type="domain" description="Guanylate cyclase" evidence="2">
    <location>
        <begin position="610"/>
        <end position="742"/>
    </location>
</feature>